<dbReference type="EMBL" id="CNFU01000775">
    <property type="protein sequence ID" value="CKS48983.1"/>
    <property type="molecule type" value="Genomic_DNA"/>
</dbReference>
<dbReference type="AlphaFoldDB" id="A0A654T9K6"/>
<dbReference type="Proteomes" id="UP000044938">
    <property type="component" value="Unassembled WGS sequence"/>
</dbReference>
<sequence length="142" mass="14688">MANPAATCCTYGQWLQMKVTTRAGPVSSSRLTVAPVAGWGSVNDGAGVPRASMLDSTAMPSRVRSRSSLAEPWLPLPDGCHRCVQNRLSMSCCQLALRTRIRIARVSASRAPATAATLNQSPKAARAASAMARAGGAGSSTS</sequence>
<gene>
    <name evidence="5" type="ORF">ERS007679_02613</name>
    <name evidence="2" type="ORF">ERS007681_02279</name>
    <name evidence="3" type="ORF">ERS007688_01745</name>
    <name evidence="6" type="ORF">ERS007720_02358</name>
    <name evidence="4" type="ORF">ERS027661_03149</name>
</gene>
<organism evidence="2 10">
    <name type="scientific">Mycobacterium tuberculosis</name>
    <dbReference type="NCBI Taxonomy" id="1773"/>
    <lineage>
        <taxon>Bacteria</taxon>
        <taxon>Bacillati</taxon>
        <taxon>Actinomycetota</taxon>
        <taxon>Actinomycetes</taxon>
        <taxon>Mycobacteriales</taxon>
        <taxon>Mycobacteriaceae</taxon>
        <taxon>Mycobacterium</taxon>
        <taxon>Mycobacterium tuberculosis complex</taxon>
    </lineage>
</organism>
<evidence type="ECO:0000313" key="8">
    <source>
        <dbReference type="Proteomes" id="UP000045842"/>
    </source>
</evidence>
<dbReference type="Proteomes" id="UP000048289">
    <property type="component" value="Unassembled WGS sequence"/>
</dbReference>
<protein>
    <submittedName>
        <fullName evidence="2">Uncharacterized protein</fullName>
    </submittedName>
</protein>
<feature type="compositionally biased region" description="Low complexity" evidence="1">
    <location>
        <begin position="124"/>
        <end position="134"/>
    </location>
</feature>
<evidence type="ECO:0000313" key="10">
    <source>
        <dbReference type="Proteomes" id="UP000048289"/>
    </source>
</evidence>
<evidence type="ECO:0000256" key="1">
    <source>
        <dbReference type="SAM" id="MobiDB-lite"/>
    </source>
</evidence>
<evidence type="ECO:0000313" key="2">
    <source>
        <dbReference type="EMBL" id="CFE39890.1"/>
    </source>
</evidence>
<dbReference type="EMBL" id="CFOE01000286">
    <property type="protein sequence ID" value="CFE39890.1"/>
    <property type="molecule type" value="Genomic_DNA"/>
</dbReference>
<reference evidence="7 8" key="1">
    <citation type="submission" date="2015-03" db="EMBL/GenBank/DDBJ databases">
        <authorList>
            <consortium name="Pathogen Informatics"/>
        </authorList>
    </citation>
    <scope>NUCLEOTIDE SEQUENCE [LARGE SCALE GENOMIC DNA]</scope>
    <source>
        <strain evidence="4 11">Bir 187</strain>
        <strain evidence="5 8">G09801536</strain>
        <strain evidence="2 10">G09901357</strain>
        <strain evidence="3 9">H09601792</strain>
        <strain evidence="6 7">M09401471</strain>
    </source>
</reference>
<evidence type="ECO:0000313" key="4">
    <source>
        <dbReference type="EMBL" id="CKS48983.1"/>
    </source>
</evidence>
<evidence type="ECO:0000313" key="3">
    <source>
        <dbReference type="EMBL" id="CFE50557.1"/>
    </source>
</evidence>
<dbReference type="Proteomes" id="UP000049023">
    <property type="component" value="Unassembled WGS sequence"/>
</dbReference>
<evidence type="ECO:0000313" key="11">
    <source>
        <dbReference type="Proteomes" id="UP000049023"/>
    </source>
</evidence>
<dbReference type="EMBL" id="CFOH01000242">
    <property type="protein sequence ID" value="CFE50557.1"/>
    <property type="molecule type" value="Genomic_DNA"/>
</dbReference>
<proteinExistence type="predicted"/>
<dbReference type="Proteomes" id="UP000046947">
    <property type="component" value="Unassembled WGS sequence"/>
</dbReference>
<evidence type="ECO:0000313" key="9">
    <source>
        <dbReference type="Proteomes" id="UP000046947"/>
    </source>
</evidence>
<accession>A0A654T9K6</accession>
<dbReference type="EMBL" id="CSAD01000374">
    <property type="protein sequence ID" value="COV86951.1"/>
    <property type="molecule type" value="Genomic_DNA"/>
</dbReference>
<evidence type="ECO:0000313" key="7">
    <source>
        <dbReference type="Proteomes" id="UP000044938"/>
    </source>
</evidence>
<evidence type="ECO:0000313" key="5">
    <source>
        <dbReference type="EMBL" id="COV86951.1"/>
    </source>
</evidence>
<feature type="region of interest" description="Disordered" evidence="1">
    <location>
        <begin position="113"/>
        <end position="142"/>
    </location>
</feature>
<dbReference type="Proteomes" id="UP000045842">
    <property type="component" value="Unassembled WGS sequence"/>
</dbReference>
<dbReference type="EMBL" id="CSAJ01000297">
    <property type="protein sequence ID" value="COW32676.1"/>
    <property type="molecule type" value="Genomic_DNA"/>
</dbReference>
<evidence type="ECO:0000313" key="6">
    <source>
        <dbReference type="EMBL" id="COW32676.1"/>
    </source>
</evidence>
<name>A0A654T9K6_MYCTX</name>